<keyword evidence="5" id="KW-0560">Oxidoreductase</keyword>
<keyword evidence="13" id="KW-1185">Reference proteome</keyword>
<comment type="similarity">
    <text evidence="7">Belongs to the L2HGDH family.</text>
</comment>
<dbReference type="Proteomes" id="UP000245771">
    <property type="component" value="Unassembled WGS sequence"/>
</dbReference>
<dbReference type="InterPro" id="IPR018247">
    <property type="entry name" value="EF_Hand_1_Ca_BS"/>
</dbReference>
<dbReference type="PROSITE" id="PS00018">
    <property type="entry name" value="EF_HAND_1"/>
    <property type="match status" value="1"/>
</dbReference>
<evidence type="ECO:0000256" key="4">
    <source>
        <dbReference type="ARBA" id="ARBA00022946"/>
    </source>
</evidence>
<evidence type="ECO:0000256" key="6">
    <source>
        <dbReference type="ARBA" id="ARBA00036066"/>
    </source>
</evidence>
<sequence length="543" mass="58856">MYPSSSSSAAKDIPPTYPTLPRIQKASSSQDGPLPDIQVDHLVVGGGVVGLAITHALAKRFPEKSTFMVERHKRSGEETSSRNSEVIHAGLYYPPASLKTNLCLRGRELMYDFCKEHGIPHKQTGKFVVGNKESHDHLQGIVNHVKSLDENVENNIGALVAGRRQGPPLRIISGDEARQHEKDIGPEIAWVLDSSRTGIVDSHELMATLERLALDSESAEIVYDTSVVGIKPLQPTGTSGKRGSGDESMLGWIVETQTEGGEVDQLKARHVINASGLNGPAMLNALARDGYFGEGEGGMIGMWYSKGNYATYSRAKGGVDSVQRLIYPLPDMGGSKDKHGHQGLGTHLTVDLNGNIRFGPDTDWLRPSAHQTQADWWNQHMVALQPSSATINQAGEEERLDAMYESVTSYLPNIKRHGLSADYAGVRPKLVGPAGGFSDFTILHHTATQLQDQKVKQLAFNHDDAVQSKDARDALYVGSWQDSPQPSLITLCGIESPGLTSSLALAEVVSNLIGRRGWGTRLDAKSSVKGAQNEHAGMVDQWA</sequence>
<evidence type="ECO:0000256" key="9">
    <source>
        <dbReference type="ARBA" id="ARBA00041137"/>
    </source>
</evidence>
<dbReference type="EC" id="1.1.99.2" evidence="8"/>
<dbReference type="EMBL" id="KZ819605">
    <property type="protein sequence ID" value="PWN32563.1"/>
    <property type="molecule type" value="Genomic_DNA"/>
</dbReference>
<dbReference type="Pfam" id="PF01266">
    <property type="entry name" value="DAO"/>
    <property type="match status" value="1"/>
</dbReference>
<dbReference type="PANTHER" id="PTHR43104">
    <property type="entry name" value="L-2-HYDROXYGLUTARATE DEHYDROGENASE, MITOCHONDRIAL"/>
    <property type="match status" value="1"/>
</dbReference>
<accession>A0A316V8P3</accession>
<name>A0A316V8P3_9BASI</name>
<dbReference type="OrthoDB" id="498204at2759"/>
<dbReference type="Gene3D" id="3.50.50.60">
    <property type="entry name" value="FAD/NAD(P)-binding domain"/>
    <property type="match status" value="1"/>
</dbReference>
<feature type="region of interest" description="Disordered" evidence="10">
    <location>
        <begin position="1"/>
        <end position="34"/>
    </location>
</feature>
<keyword evidence="2" id="KW-0285">Flavoprotein</keyword>
<evidence type="ECO:0000259" key="11">
    <source>
        <dbReference type="Pfam" id="PF01266"/>
    </source>
</evidence>
<comment type="cofactor">
    <cofactor evidence="1">
        <name>FAD</name>
        <dbReference type="ChEBI" id="CHEBI:57692"/>
    </cofactor>
</comment>
<reference evidence="12 13" key="1">
    <citation type="journal article" date="2018" name="Mol. Biol. Evol.">
        <title>Broad Genomic Sampling Reveals a Smut Pathogenic Ancestry of the Fungal Clade Ustilaginomycotina.</title>
        <authorList>
            <person name="Kijpornyongpan T."/>
            <person name="Mondo S.J."/>
            <person name="Barry K."/>
            <person name="Sandor L."/>
            <person name="Lee J."/>
            <person name="Lipzen A."/>
            <person name="Pangilinan J."/>
            <person name="LaButti K."/>
            <person name="Hainaut M."/>
            <person name="Henrissat B."/>
            <person name="Grigoriev I.V."/>
            <person name="Spatafora J.W."/>
            <person name="Aime M.C."/>
        </authorList>
    </citation>
    <scope>NUCLEOTIDE SEQUENCE [LARGE SCALE GENOMIC DNA]</scope>
    <source>
        <strain evidence="12 13">MCA 3882</strain>
    </source>
</reference>
<gene>
    <name evidence="12" type="ORF">FA14DRAFT_168701</name>
</gene>
<dbReference type="STRING" id="1280837.A0A316V8P3"/>
<protein>
    <recommendedName>
        <fullName evidence="9">L-2-hydroxyglutarate dehydrogenase, mitochondrial</fullName>
        <ecNumber evidence="8">1.1.99.2</ecNumber>
    </recommendedName>
</protein>
<dbReference type="AlphaFoldDB" id="A0A316V8P3"/>
<dbReference type="RefSeq" id="XP_025352865.1">
    <property type="nucleotide sequence ID" value="XM_025500155.1"/>
</dbReference>
<evidence type="ECO:0000256" key="7">
    <source>
        <dbReference type="ARBA" id="ARBA00037941"/>
    </source>
</evidence>
<evidence type="ECO:0000256" key="5">
    <source>
        <dbReference type="ARBA" id="ARBA00023002"/>
    </source>
</evidence>
<proteinExistence type="inferred from homology"/>
<dbReference type="InterPro" id="IPR036188">
    <property type="entry name" value="FAD/NAD-bd_sf"/>
</dbReference>
<evidence type="ECO:0000256" key="1">
    <source>
        <dbReference type="ARBA" id="ARBA00001974"/>
    </source>
</evidence>
<evidence type="ECO:0000256" key="8">
    <source>
        <dbReference type="ARBA" id="ARBA00038878"/>
    </source>
</evidence>
<organism evidence="12 13">
    <name type="scientific">Meira miltonrushii</name>
    <dbReference type="NCBI Taxonomy" id="1280837"/>
    <lineage>
        <taxon>Eukaryota</taxon>
        <taxon>Fungi</taxon>
        <taxon>Dikarya</taxon>
        <taxon>Basidiomycota</taxon>
        <taxon>Ustilaginomycotina</taxon>
        <taxon>Exobasidiomycetes</taxon>
        <taxon>Exobasidiales</taxon>
        <taxon>Brachybasidiaceae</taxon>
        <taxon>Meira</taxon>
    </lineage>
</organism>
<dbReference type="SUPFAM" id="SSF51905">
    <property type="entry name" value="FAD/NAD(P)-binding domain"/>
    <property type="match status" value="1"/>
</dbReference>
<keyword evidence="3" id="KW-0274">FAD</keyword>
<keyword evidence="4" id="KW-0809">Transit peptide</keyword>
<dbReference type="GO" id="GO:0047545">
    <property type="term" value="F:(S)-2-hydroxyglutarate dehydrogenase activity"/>
    <property type="evidence" value="ECO:0007669"/>
    <property type="project" value="UniProtKB-EC"/>
</dbReference>
<evidence type="ECO:0000256" key="3">
    <source>
        <dbReference type="ARBA" id="ARBA00022827"/>
    </source>
</evidence>
<comment type="catalytic activity">
    <reaction evidence="6">
        <text>(S)-2-hydroxyglutarate + A = 2-oxoglutarate + AH2</text>
        <dbReference type="Rhea" id="RHEA:21252"/>
        <dbReference type="ChEBI" id="CHEBI:13193"/>
        <dbReference type="ChEBI" id="CHEBI:16782"/>
        <dbReference type="ChEBI" id="CHEBI:16810"/>
        <dbReference type="ChEBI" id="CHEBI:17499"/>
        <dbReference type="EC" id="1.1.99.2"/>
    </reaction>
</comment>
<evidence type="ECO:0000313" key="12">
    <source>
        <dbReference type="EMBL" id="PWN32563.1"/>
    </source>
</evidence>
<feature type="domain" description="FAD dependent oxidoreductase" evidence="11">
    <location>
        <begin position="40"/>
        <end position="511"/>
    </location>
</feature>
<dbReference type="InParanoid" id="A0A316V8P3"/>
<dbReference type="GeneID" id="37021936"/>
<dbReference type="InterPro" id="IPR006076">
    <property type="entry name" value="FAD-dep_OxRdtase"/>
</dbReference>
<evidence type="ECO:0000256" key="10">
    <source>
        <dbReference type="SAM" id="MobiDB-lite"/>
    </source>
</evidence>
<dbReference type="PANTHER" id="PTHR43104:SF4">
    <property type="entry name" value="L-2-HYDROXYGLUTARATE DEHYDROGENASE, MITOCHONDRIAL"/>
    <property type="match status" value="1"/>
</dbReference>
<dbReference type="Gene3D" id="3.30.9.10">
    <property type="entry name" value="D-Amino Acid Oxidase, subunit A, domain 2"/>
    <property type="match status" value="1"/>
</dbReference>
<evidence type="ECO:0000313" key="13">
    <source>
        <dbReference type="Proteomes" id="UP000245771"/>
    </source>
</evidence>
<evidence type="ECO:0000256" key="2">
    <source>
        <dbReference type="ARBA" id="ARBA00022630"/>
    </source>
</evidence>